<dbReference type="Pfam" id="PF12323">
    <property type="entry name" value="HTH_OrfB_IS605"/>
    <property type="match status" value="1"/>
</dbReference>
<evidence type="ECO:0000259" key="2">
    <source>
        <dbReference type="Pfam" id="PF12323"/>
    </source>
</evidence>
<protein>
    <submittedName>
        <fullName evidence="3">13502_t:CDS:1</fullName>
    </submittedName>
</protein>
<name>A0A9N9HIM8_9GLOM</name>
<organism evidence="3 4">
    <name type="scientific">Racocetra fulgida</name>
    <dbReference type="NCBI Taxonomy" id="60492"/>
    <lineage>
        <taxon>Eukaryota</taxon>
        <taxon>Fungi</taxon>
        <taxon>Fungi incertae sedis</taxon>
        <taxon>Mucoromycota</taxon>
        <taxon>Glomeromycotina</taxon>
        <taxon>Glomeromycetes</taxon>
        <taxon>Diversisporales</taxon>
        <taxon>Gigasporaceae</taxon>
        <taxon>Racocetra</taxon>
    </lineage>
</organism>
<gene>
    <name evidence="3" type="ORF">RFULGI_LOCUS9519</name>
</gene>
<accession>A0A9N9HIM8</accession>
<evidence type="ECO:0000313" key="3">
    <source>
        <dbReference type="EMBL" id="CAG8678508.1"/>
    </source>
</evidence>
<feature type="domain" description="Transposase putative helix-turn-helix" evidence="2">
    <location>
        <begin position="148"/>
        <end position="183"/>
    </location>
</feature>
<evidence type="ECO:0000313" key="4">
    <source>
        <dbReference type="Proteomes" id="UP000789396"/>
    </source>
</evidence>
<keyword evidence="4" id="KW-1185">Reference proteome</keyword>
<dbReference type="OrthoDB" id="294541at2759"/>
<dbReference type="AlphaFoldDB" id="A0A9N9HIM8"/>
<feature type="region of interest" description="Disordered" evidence="1">
    <location>
        <begin position="40"/>
        <end position="61"/>
    </location>
</feature>
<dbReference type="InterPro" id="IPR021027">
    <property type="entry name" value="Transposase_put_HTH"/>
</dbReference>
<sequence>MSADAVPLSDIPEDFTVNSEFINTARLTIPPIKTMDPDLYSISLPSQPSTPQQPSTPGSVSPNDDEFYGIFPVKPFKAFFPNLEVVKNLNEEGTMAEKDLYSIWIAWTAGLKRDISEKNISFLKDIEREKEIINILKRFGVEKQVEVLKTRKICIRPTEEQRNILLKLMNTSRWTYNQCVKVIKDGNSSGYSSRNYMGIFQELQDMLEKFKRNSGVFSFLKDITTSEPLPEIKHDFQITNNKLGHWYFLVQIPIEKRSNNGAVALDP</sequence>
<reference evidence="3" key="1">
    <citation type="submission" date="2021-06" db="EMBL/GenBank/DDBJ databases">
        <authorList>
            <person name="Kallberg Y."/>
            <person name="Tangrot J."/>
            <person name="Rosling A."/>
        </authorList>
    </citation>
    <scope>NUCLEOTIDE SEQUENCE</scope>
    <source>
        <strain evidence="3">IN212</strain>
    </source>
</reference>
<dbReference type="Proteomes" id="UP000789396">
    <property type="component" value="Unassembled WGS sequence"/>
</dbReference>
<dbReference type="EMBL" id="CAJVPZ010017124">
    <property type="protein sequence ID" value="CAG8678508.1"/>
    <property type="molecule type" value="Genomic_DNA"/>
</dbReference>
<proteinExistence type="predicted"/>
<comment type="caution">
    <text evidence="3">The sequence shown here is derived from an EMBL/GenBank/DDBJ whole genome shotgun (WGS) entry which is preliminary data.</text>
</comment>
<feature type="non-terminal residue" evidence="3">
    <location>
        <position position="267"/>
    </location>
</feature>
<evidence type="ECO:0000256" key="1">
    <source>
        <dbReference type="SAM" id="MobiDB-lite"/>
    </source>
</evidence>
<feature type="compositionally biased region" description="Low complexity" evidence="1">
    <location>
        <begin position="43"/>
        <end position="61"/>
    </location>
</feature>